<dbReference type="PANTHER" id="PTHR11635:SF152">
    <property type="entry name" value="CAMP-DEPENDENT PROTEIN KINASE TYPE I REGULATORY SUBUNIT-RELATED"/>
    <property type="match status" value="1"/>
</dbReference>
<dbReference type="SUPFAM" id="SSF51206">
    <property type="entry name" value="cAMP-binding domain-like"/>
    <property type="match status" value="1"/>
</dbReference>
<dbReference type="Gene3D" id="2.60.120.10">
    <property type="entry name" value="Jelly Rolls"/>
    <property type="match status" value="1"/>
</dbReference>
<feature type="domain" description="Cyclic nucleotide-binding" evidence="1">
    <location>
        <begin position="31"/>
        <end position="151"/>
    </location>
</feature>
<dbReference type="InterPro" id="IPR014710">
    <property type="entry name" value="RmlC-like_jellyroll"/>
</dbReference>
<dbReference type="InterPro" id="IPR000595">
    <property type="entry name" value="cNMP-bd_dom"/>
</dbReference>
<dbReference type="GO" id="GO:0005952">
    <property type="term" value="C:cAMP-dependent protein kinase complex"/>
    <property type="evidence" value="ECO:0007669"/>
    <property type="project" value="InterPro"/>
</dbReference>
<dbReference type="SMART" id="SM00100">
    <property type="entry name" value="cNMP"/>
    <property type="match status" value="1"/>
</dbReference>
<dbReference type="InterPro" id="IPR018490">
    <property type="entry name" value="cNMP-bd_dom_sf"/>
</dbReference>
<sequence length="177" mass="20258">MFSIVPMWENIFNKKNKIDKNNIKLLSEIPILENLKKKELEKVSDIIHERKYKSEENLFEDGNPGSAMFVLVEGTIEIEKLMSNGEVVNLAVLGRGDFLGELALLNSSKRTASAKCITETKVLVLFRDDLFEFIKREEKIGVKILKKLAEIIGERLVATNKILLEYKLMMEIKKDGD</sequence>
<dbReference type="EMBL" id="AP027059">
    <property type="protein sequence ID" value="BDU50062.1"/>
    <property type="molecule type" value="Genomic_DNA"/>
</dbReference>
<dbReference type="AlphaFoldDB" id="A0AAU9DFB2"/>
<dbReference type="PROSITE" id="PS00889">
    <property type="entry name" value="CNMP_BINDING_2"/>
    <property type="match status" value="1"/>
</dbReference>
<dbReference type="RefSeq" id="WP_307904998.1">
    <property type="nucleotide sequence ID" value="NZ_AP027059.1"/>
</dbReference>
<keyword evidence="3" id="KW-1185">Reference proteome</keyword>
<reference evidence="2 3" key="1">
    <citation type="submission" date="2022-11" db="EMBL/GenBank/DDBJ databases">
        <title>Haliovirga abyssi gen. nov., sp. nov., a mesophilic fermentative bacterium isolated from the Iheya North hydrothermal field and the proposal of Haliovirgaceae fam. nov.</title>
        <authorList>
            <person name="Miyazaki U."/>
            <person name="Tame A."/>
            <person name="Miyazaki J."/>
            <person name="Takai K."/>
            <person name="Sawayama S."/>
            <person name="Kitajima M."/>
            <person name="Okamoto A."/>
            <person name="Nakagawa S."/>
        </authorList>
    </citation>
    <scope>NUCLEOTIDE SEQUENCE [LARGE SCALE GENOMIC DNA]</scope>
    <source>
        <strain evidence="2 3">IC12</strain>
    </source>
</reference>
<dbReference type="PANTHER" id="PTHR11635">
    <property type="entry name" value="CAMP-DEPENDENT PROTEIN KINASE REGULATORY CHAIN"/>
    <property type="match status" value="1"/>
</dbReference>
<dbReference type="CDD" id="cd00038">
    <property type="entry name" value="CAP_ED"/>
    <property type="match status" value="1"/>
</dbReference>
<dbReference type="PROSITE" id="PS50042">
    <property type="entry name" value="CNMP_BINDING_3"/>
    <property type="match status" value="1"/>
</dbReference>
<name>A0AAU9DFB2_9FUSO</name>
<evidence type="ECO:0000313" key="3">
    <source>
        <dbReference type="Proteomes" id="UP001321582"/>
    </source>
</evidence>
<accession>A0AAU9DFB2</accession>
<dbReference type="Pfam" id="PF00027">
    <property type="entry name" value="cNMP_binding"/>
    <property type="match status" value="1"/>
</dbReference>
<dbReference type="InterPro" id="IPR018488">
    <property type="entry name" value="cNMP-bd_CS"/>
</dbReference>
<dbReference type="GO" id="GO:0005829">
    <property type="term" value="C:cytosol"/>
    <property type="evidence" value="ECO:0007669"/>
    <property type="project" value="TreeGrafter"/>
</dbReference>
<dbReference type="GO" id="GO:0030552">
    <property type="term" value="F:cAMP binding"/>
    <property type="evidence" value="ECO:0007669"/>
    <property type="project" value="TreeGrafter"/>
</dbReference>
<dbReference type="GO" id="GO:0034236">
    <property type="term" value="F:protein kinase A catalytic subunit binding"/>
    <property type="evidence" value="ECO:0007669"/>
    <property type="project" value="TreeGrafter"/>
</dbReference>
<evidence type="ECO:0000259" key="1">
    <source>
        <dbReference type="PROSITE" id="PS50042"/>
    </source>
</evidence>
<evidence type="ECO:0000313" key="2">
    <source>
        <dbReference type="EMBL" id="BDU50062.1"/>
    </source>
</evidence>
<dbReference type="KEGG" id="haby:HLVA_06310"/>
<dbReference type="Proteomes" id="UP001321582">
    <property type="component" value="Chromosome"/>
</dbReference>
<dbReference type="InterPro" id="IPR050503">
    <property type="entry name" value="cAMP-dep_PK_reg_su-like"/>
</dbReference>
<dbReference type="GO" id="GO:0004862">
    <property type="term" value="F:cAMP-dependent protein kinase inhibitor activity"/>
    <property type="evidence" value="ECO:0007669"/>
    <property type="project" value="TreeGrafter"/>
</dbReference>
<protein>
    <recommendedName>
        <fullName evidence="1">Cyclic nucleotide-binding domain-containing protein</fullName>
    </recommendedName>
</protein>
<gene>
    <name evidence="2" type="ORF">HLVA_06310</name>
</gene>
<organism evidence="2 3">
    <name type="scientific">Haliovirga abyssi</name>
    <dbReference type="NCBI Taxonomy" id="2996794"/>
    <lineage>
        <taxon>Bacteria</taxon>
        <taxon>Fusobacteriati</taxon>
        <taxon>Fusobacteriota</taxon>
        <taxon>Fusobacteriia</taxon>
        <taxon>Fusobacteriales</taxon>
        <taxon>Haliovirgaceae</taxon>
        <taxon>Haliovirga</taxon>
    </lineage>
</organism>
<proteinExistence type="predicted"/>